<evidence type="ECO:0000256" key="1">
    <source>
        <dbReference type="SAM" id="MobiDB-lite"/>
    </source>
</evidence>
<feature type="compositionally biased region" description="Acidic residues" evidence="1">
    <location>
        <begin position="211"/>
        <end position="221"/>
    </location>
</feature>
<reference evidence="2 3" key="1">
    <citation type="submission" date="2016-02" db="EMBL/GenBank/DDBJ databases">
        <title>Genome analysis of coral dinoflagellate symbionts highlights evolutionary adaptations to a symbiotic lifestyle.</title>
        <authorList>
            <person name="Aranda M."/>
            <person name="Li Y."/>
            <person name="Liew Y.J."/>
            <person name="Baumgarten S."/>
            <person name="Simakov O."/>
            <person name="Wilson M."/>
            <person name="Piel J."/>
            <person name="Ashoor H."/>
            <person name="Bougouffa S."/>
            <person name="Bajic V.B."/>
            <person name="Ryu T."/>
            <person name="Ravasi T."/>
            <person name="Bayer T."/>
            <person name="Micklem G."/>
            <person name="Kim H."/>
            <person name="Bhak J."/>
            <person name="Lajeunesse T.C."/>
            <person name="Voolstra C.R."/>
        </authorList>
    </citation>
    <scope>NUCLEOTIDE SEQUENCE [LARGE SCALE GENOMIC DNA]</scope>
    <source>
        <strain evidence="2 3">CCMP2467</strain>
    </source>
</reference>
<proteinExistence type="predicted"/>
<dbReference type="Proteomes" id="UP000186817">
    <property type="component" value="Unassembled WGS sequence"/>
</dbReference>
<dbReference type="EMBL" id="LSRX01003713">
    <property type="protein sequence ID" value="OLP74449.1"/>
    <property type="molecule type" value="Genomic_DNA"/>
</dbReference>
<keyword evidence="3" id="KW-1185">Reference proteome</keyword>
<sequence length="361" mass="38099">MAEPLAEPAAEPGEQEDAIQVILPAAGHLASSWEHNPLVRQQMRDGKKLLAWTSRVTIGAANQASLVLNRTVIMILIDVWGGVCQEPKSVPIRWVRDEVKRLHDMFSPQPDPVDVVVDQWGCKRLDARLQPMMDLMVQKWGAPEELPVAADDAGPAPAAADEGEDGPPDSGDAVIPPPPPSAYLVLAGLDSDDEGGQHAERLEAFDYALPEDEDGQDEAGVGDDPNRQETDGAHSVPGAAPGDAPSCDQVVQSVPAKSEGTVLGVQSAPGAAPCEAPSCDQVVQPVPAKSEGSVLGVQSEASDTNAHEATGLHQVVQPEKSDGSQPAVVQPVTVVNKNQNGAFQEKLARLHAIRLLVDVVR</sequence>
<accession>A0A1Q9BUV4</accession>
<gene>
    <name evidence="2" type="ORF">AK812_SmicGene46009</name>
</gene>
<name>A0A1Q9BUV4_SYMMI</name>
<comment type="caution">
    <text evidence="2">The sequence shown here is derived from an EMBL/GenBank/DDBJ whole genome shotgun (WGS) entry which is preliminary data.</text>
</comment>
<evidence type="ECO:0000313" key="2">
    <source>
        <dbReference type="EMBL" id="OLP74449.1"/>
    </source>
</evidence>
<protein>
    <submittedName>
        <fullName evidence="2">Uncharacterized protein</fullName>
    </submittedName>
</protein>
<evidence type="ECO:0000313" key="3">
    <source>
        <dbReference type="Proteomes" id="UP000186817"/>
    </source>
</evidence>
<dbReference type="OrthoDB" id="427326at2759"/>
<feature type="region of interest" description="Disordered" evidence="1">
    <location>
        <begin position="211"/>
        <end position="249"/>
    </location>
</feature>
<feature type="compositionally biased region" description="Low complexity" evidence="1">
    <location>
        <begin position="149"/>
        <end position="160"/>
    </location>
</feature>
<feature type="region of interest" description="Disordered" evidence="1">
    <location>
        <begin position="147"/>
        <end position="195"/>
    </location>
</feature>
<dbReference type="AlphaFoldDB" id="A0A1Q9BUV4"/>
<organism evidence="2 3">
    <name type="scientific">Symbiodinium microadriaticum</name>
    <name type="common">Dinoflagellate</name>
    <name type="synonym">Zooxanthella microadriatica</name>
    <dbReference type="NCBI Taxonomy" id="2951"/>
    <lineage>
        <taxon>Eukaryota</taxon>
        <taxon>Sar</taxon>
        <taxon>Alveolata</taxon>
        <taxon>Dinophyceae</taxon>
        <taxon>Suessiales</taxon>
        <taxon>Symbiodiniaceae</taxon>
        <taxon>Symbiodinium</taxon>
    </lineage>
</organism>